<gene>
    <name evidence="1" type="ORF">NVS89_00570</name>
</gene>
<name>A0A9X2P7T5_9HYPH</name>
<protein>
    <submittedName>
        <fullName evidence="1">Uncharacterized protein</fullName>
    </submittedName>
</protein>
<evidence type="ECO:0000313" key="1">
    <source>
        <dbReference type="EMBL" id="MCS0493571.1"/>
    </source>
</evidence>
<reference evidence="1" key="1">
    <citation type="submission" date="2022-08" db="EMBL/GenBank/DDBJ databases">
        <authorList>
            <person name="Li F."/>
        </authorList>
    </citation>
    <scope>NUCLEOTIDE SEQUENCE</scope>
    <source>
        <strain evidence="1">MQZ15Z-1</strain>
    </source>
</reference>
<dbReference type="RefSeq" id="WP_258730515.1">
    <property type="nucleotide sequence ID" value="NZ_JANTHZ010000001.1"/>
</dbReference>
<sequence length="126" mass="13014">MRSLFRDILPLAVAGGLIAVAVIAPLRAEEAHKVAEAGLQPGAAQKIELGYVTGIAYYVAQNDGYHVVATLSAANGAPVRVAATLQPEQVVSFSVPGASDGVTRTVEIARRGDAVLVTNPARLVLN</sequence>
<dbReference type="Proteomes" id="UP001151088">
    <property type="component" value="Unassembled WGS sequence"/>
</dbReference>
<dbReference type="EMBL" id="JANTHZ010000001">
    <property type="protein sequence ID" value="MCS0493571.1"/>
    <property type="molecule type" value="Genomic_DNA"/>
</dbReference>
<organism evidence="1 2">
    <name type="scientific">Ancylobacter mangrovi</name>
    <dbReference type="NCBI Taxonomy" id="2972472"/>
    <lineage>
        <taxon>Bacteria</taxon>
        <taxon>Pseudomonadati</taxon>
        <taxon>Pseudomonadota</taxon>
        <taxon>Alphaproteobacteria</taxon>
        <taxon>Hyphomicrobiales</taxon>
        <taxon>Xanthobacteraceae</taxon>
        <taxon>Ancylobacter</taxon>
    </lineage>
</organism>
<comment type="caution">
    <text evidence="1">The sequence shown here is derived from an EMBL/GenBank/DDBJ whole genome shotgun (WGS) entry which is preliminary data.</text>
</comment>
<evidence type="ECO:0000313" key="2">
    <source>
        <dbReference type="Proteomes" id="UP001151088"/>
    </source>
</evidence>
<proteinExistence type="predicted"/>
<accession>A0A9X2P7T5</accession>
<dbReference type="AlphaFoldDB" id="A0A9X2P7T5"/>
<keyword evidence="2" id="KW-1185">Reference proteome</keyword>